<dbReference type="InterPro" id="IPR007867">
    <property type="entry name" value="GMC_OxRtase_C"/>
</dbReference>
<evidence type="ECO:0000256" key="4">
    <source>
        <dbReference type="ARBA" id="ARBA00010790"/>
    </source>
</evidence>
<comment type="caution">
    <text evidence="14">The sequence shown here is derived from an EMBL/GenBank/DDBJ whole genome shotgun (WGS) entry which is preliminary data.</text>
</comment>
<evidence type="ECO:0000256" key="6">
    <source>
        <dbReference type="ARBA" id="ARBA00022630"/>
    </source>
</evidence>
<organism evidence="14 15">
    <name type="scientific">Nocardia transvalensis</name>
    <dbReference type="NCBI Taxonomy" id="37333"/>
    <lineage>
        <taxon>Bacteria</taxon>
        <taxon>Bacillati</taxon>
        <taxon>Actinomycetota</taxon>
        <taxon>Actinomycetes</taxon>
        <taxon>Mycobacteriales</taxon>
        <taxon>Nocardiaceae</taxon>
        <taxon>Nocardia</taxon>
    </lineage>
</organism>
<evidence type="ECO:0000256" key="8">
    <source>
        <dbReference type="ARBA" id="ARBA00022827"/>
    </source>
</evidence>
<protein>
    <recommendedName>
        <fullName evidence="5">long-chain-alcohol oxidase</fullName>
        <ecNumber evidence="5">1.1.3.20</ecNumber>
    </recommendedName>
</protein>
<dbReference type="Gene3D" id="3.50.50.60">
    <property type="entry name" value="FAD/NAD(P)-binding domain"/>
    <property type="match status" value="2"/>
</dbReference>
<evidence type="ECO:0000259" key="13">
    <source>
        <dbReference type="Pfam" id="PF05199"/>
    </source>
</evidence>
<dbReference type="Pfam" id="PF00732">
    <property type="entry name" value="GMC_oxred_N"/>
    <property type="match status" value="1"/>
</dbReference>
<evidence type="ECO:0000256" key="5">
    <source>
        <dbReference type="ARBA" id="ARBA00013125"/>
    </source>
</evidence>
<dbReference type="RefSeq" id="WP_040749116.1">
    <property type="nucleotide sequence ID" value="NZ_JACHIT010000002.1"/>
</dbReference>
<dbReference type="GO" id="GO:0046577">
    <property type="term" value="F:long-chain-alcohol oxidase activity"/>
    <property type="evidence" value="ECO:0007669"/>
    <property type="project" value="UniProtKB-EC"/>
</dbReference>
<evidence type="ECO:0000256" key="9">
    <source>
        <dbReference type="ARBA" id="ARBA00022989"/>
    </source>
</evidence>
<feature type="domain" description="Glucose-methanol-choline oxidoreductase N-terminal" evidence="12">
    <location>
        <begin position="178"/>
        <end position="420"/>
    </location>
</feature>
<evidence type="ECO:0000256" key="2">
    <source>
        <dbReference type="ARBA" id="ARBA00003842"/>
    </source>
</evidence>
<evidence type="ECO:0000256" key="11">
    <source>
        <dbReference type="ARBA" id="ARBA00023136"/>
    </source>
</evidence>
<dbReference type="Proteomes" id="UP000540412">
    <property type="component" value="Unassembled WGS sequence"/>
</dbReference>
<keyword evidence="8" id="KW-0274">FAD</keyword>
<dbReference type="GO" id="GO:0050660">
    <property type="term" value="F:flavin adenine dinucleotide binding"/>
    <property type="evidence" value="ECO:0007669"/>
    <property type="project" value="InterPro"/>
</dbReference>
<evidence type="ECO:0000313" key="15">
    <source>
        <dbReference type="Proteomes" id="UP000540412"/>
    </source>
</evidence>
<evidence type="ECO:0000256" key="1">
    <source>
        <dbReference type="ARBA" id="ARBA00000920"/>
    </source>
</evidence>
<dbReference type="InterPro" id="IPR012400">
    <property type="entry name" value="Long_Oxdase"/>
</dbReference>
<keyword evidence="15" id="KW-1185">Reference proteome</keyword>
<evidence type="ECO:0000256" key="7">
    <source>
        <dbReference type="ARBA" id="ARBA00022692"/>
    </source>
</evidence>
<dbReference type="EMBL" id="JACHIT010000002">
    <property type="protein sequence ID" value="MBB5915328.1"/>
    <property type="molecule type" value="Genomic_DNA"/>
</dbReference>
<dbReference type="PANTHER" id="PTHR46056:SF12">
    <property type="entry name" value="LONG-CHAIN-ALCOHOL OXIDASE"/>
    <property type="match status" value="1"/>
</dbReference>
<reference evidence="14 15" key="1">
    <citation type="submission" date="2020-08" db="EMBL/GenBank/DDBJ databases">
        <title>Sequencing the genomes of 1000 actinobacteria strains.</title>
        <authorList>
            <person name="Klenk H.-P."/>
        </authorList>
    </citation>
    <scope>NUCLEOTIDE SEQUENCE [LARGE SCALE GENOMIC DNA]</scope>
    <source>
        <strain evidence="14 15">DSM 43582</strain>
    </source>
</reference>
<comment type="function">
    <text evidence="2">Long-chain fatty alcohol oxidase involved in the omega-oxidation pathway of lipid degradation.</text>
</comment>
<dbReference type="InterPro" id="IPR036188">
    <property type="entry name" value="FAD/NAD-bd_sf"/>
</dbReference>
<dbReference type="Pfam" id="PF05199">
    <property type="entry name" value="GMC_oxred_C"/>
    <property type="match status" value="1"/>
</dbReference>
<feature type="domain" description="Glucose-methanol-choline oxidoreductase C-terminal" evidence="13">
    <location>
        <begin position="503"/>
        <end position="639"/>
    </location>
</feature>
<sequence>MEPTARQRAALGIICDTFAPGDGLALPSATELGAVDTVLRMIARNPRVAETKQLGMLLSLWDSRMFGLLTGSGPRRFSALSQAEREQALLRLGDSGLAAKRTLFQALKSAALLAYNVTPGPSGANPLWKQMGYPTPPGPLASAPAPALTPLRPTEPTTLTCDVVVVGSGAGGGTAAAVLAGAGLDVVVLERGNYYDDRDFGTGELDGLLHLYAPGPQATAEGQLTLAAGTCLGGGTVVNWSTSLPTPDSVRAEWADLGVPQFTGGEFDEALATVRQRLGVTLDHSPLSARDAILERGATALGWDVDSLPRNVSDACDAGADCGSCGYGCRLGAKRSVTKTWLHDAAGLGARLVVDANVRAVDVRNGRAQGVSARTSTGVPIEVRARAVVVAAGAIQTPALLRRSGLRNKNIGRYLRLHPAAAVYGVFEEEIRPWEGGLQARICRQHANLDGNGYGVIYETGPVQPGLAVGFMNWRGAAAHRATMLDLAHTGVVGIITRDRDHGSVSVDRSGEPVVDYRLSDHDRAHLRAGIGGAAQILEAAGARRIFSGHQSGASYEPGARGSHADFVAACDAAGYGPGQCSMAALHIMGSARMGGSRDMSATDPDGAAWEVPNLVVADGSCFPTSSGVNPMVTIEAIAYMNAKRLAASLI</sequence>
<dbReference type="PANTHER" id="PTHR46056">
    <property type="entry name" value="LONG-CHAIN-ALCOHOL OXIDASE"/>
    <property type="match status" value="1"/>
</dbReference>
<dbReference type="GO" id="GO:0016020">
    <property type="term" value="C:membrane"/>
    <property type="evidence" value="ECO:0007669"/>
    <property type="project" value="UniProtKB-SubCell"/>
</dbReference>
<gene>
    <name evidence="14" type="ORF">BJY24_004240</name>
</gene>
<evidence type="ECO:0000256" key="10">
    <source>
        <dbReference type="ARBA" id="ARBA00023002"/>
    </source>
</evidence>
<dbReference type="InterPro" id="IPR000172">
    <property type="entry name" value="GMC_OxRdtase_N"/>
</dbReference>
<keyword evidence="11" id="KW-0472">Membrane</keyword>
<dbReference type="AlphaFoldDB" id="A0A7W9PGN3"/>
<accession>A0A7W9PGN3</accession>
<proteinExistence type="inferred from homology"/>
<comment type="catalytic activity">
    <reaction evidence="1">
        <text>a long-chain primary fatty alcohol + O2 = a long-chain fatty aldehyde + H2O2</text>
        <dbReference type="Rhea" id="RHEA:22756"/>
        <dbReference type="ChEBI" id="CHEBI:15379"/>
        <dbReference type="ChEBI" id="CHEBI:16240"/>
        <dbReference type="ChEBI" id="CHEBI:17176"/>
        <dbReference type="ChEBI" id="CHEBI:77396"/>
        <dbReference type="EC" id="1.1.3.20"/>
    </reaction>
</comment>
<dbReference type="PIRSF" id="PIRSF028937">
    <property type="entry name" value="Lg_Ch_AO"/>
    <property type="match status" value="1"/>
</dbReference>
<keyword evidence="7" id="KW-0812">Transmembrane</keyword>
<keyword evidence="10" id="KW-0560">Oxidoreductase</keyword>
<comment type="similarity">
    <text evidence="4">Belongs to the GMC oxidoreductase family.</text>
</comment>
<evidence type="ECO:0000256" key="3">
    <source>
        <dbReference type="ARBA" id="ARBA00004370"/>
    </source>
</evidence>
<dbReference type="SUPFAM" id="SSF51905">
    <property type="entry name" value="FAD/NAD(P)-binding domain"/>
    <property type="match status" value="1"/>
</dbReference>
<evidence type="ECO:0000259" key="12">
    <source>
        <dbReference type="Pfam" id="PF00732"/>
    </source>
</evidence>
<keyword evidence="9" id="KW-1133">Transmembrane helix</keyword>
<name>A0A7W9PGN3_9NOCA</name>
<evidence type="ECO:0000313" key="14">
    <source>
        <dbReference type="EMBL" id="MBB5915328.1"/>
    </source>
</evidence>
<keyword evidence="6" id="KW-0285">Flavoprotein</keyword>
<dbReference type="EC" id="1.1.3.20" evidence="5"/>
<comment type="subcellular location">
    <subcellularLocation>
        <location evidence="3">Membrane</location>
    </subcellularLocation>
</comment>